<dbReference type="PANTHER" id="PTHR45790">
    <property type="entry name" value="SIROHEME SYNTHASE-RELATED"/>
    <property type="match status" value="1"/>
</dbReference>
<keyword evidence="8" id="KW-1185">Reference proteome</keyword>
<dbReference type="OrthoDB" id="9815856at2"/>
<evidence type="ECO:0000256" key="1">
    <source>
        <dbReference type="ARBA" id="ARBA00012162"/>
    </source>
</evidence>
<dbReference type="InterPro" id="IPR006366">
    <property type="entry name" value="CobA/CysG_C"/>
</dbReference>
<evidence type="ECO:0000313" key="8">
    <source>
        <dbReference type="Proteomes" id="UP000320244"/>
    </source>
</evidence>
<dbReference type="SUPFAM" id="SSF51735">
    <property type="entry name" value="NAD(P)-binding Rossmann-fold domains"/>
    <property type="match status" value="1"/>
</dbReference>
<dbReference type="InterPro" id="IPR035996">
    <property type="entry name" value="4pyrrol_Methylase_sf"/>
</dbReference>
<evidence type="ECO:0000256" key="2">
    <source>
        <dbReference type="ARBA" id="ARBA00022603"/>
    </source>
</evidence>
<dbReference type="NCBIfam" id="NF004790">
    <property type="entry name" value="PRK06136.1"/>
    <property type="match status" value="1"/>
</dbReference>
<dbReference type="InterPro" id="IPR014776">
    <property type="entry name" value="4pyrrole_Mease_sub2"/>
</dbReference>
<gene>
    <name evidence="7" type="primary">cobA</name>
    <name evidence="7" type="ORF">FGL98_06305</name>
</gene>
<dbReference type="Gene3D" id="3.40.1010.10">
    <property type="entry name" value="Cobalt-precorrin-4 Transmethylase, Domain 1"/>
    <property type="match status" value="1"/>
</dbReference>
<dbReference type="InterPro" id="IPR014777">
    <property type="entry name" value="4pyrrole_Mease_sub1"/>
</dbReference>
<sequence>MRKDVPVIQDRYAAPLPVRGRRVVVVGAGPATLGQVSALVDAGAVVSVVAGQAAAAIDDLADRGVITWHEREWHPDDLVDTWLVIAAVDDDRLVHECETRRLWCLPVYPVATPSGQPSTQGRVTLVGGGPGDPDLLTVGGMAALRSADVVVVDRLAPLAVLADLPKAPTVIDVSKIPGGRSTSQERINALLVEHAERGAQVVRLKGGDSFVFGRGGEEVIACAKAGVPVRVIPGVTSAVAAPELAGIPVTHRGLSQGFTVVSGHLPPGHPDSTIDYGALARGGTTLVLLMAVANLQAISVALIDGGLSPATPCAVVADAAMASQRSIRSTLDQVAADASAAAVVAPAVTVIGDVAALISDAGAGAADVLAR</sequence>
<dbReference type="GO" id="GO:0004851">
    <property type="term" value="F:uroporphyrin-III C-methyltransferase activity"/>
    <property type="evidence" value="ECO:0007669"/>
    <property type="project" value="UniProtKB-EC"/>
</dbReference>
<dbReference type="Gene3D" id="3.30.950.10">
    <property type="entry name" value="Methyltransferase, Cobalt-precorrin-4 Transmethylase, Domain 2"/>
    <property type="match status" value="1"/>
</dbReference>
<proteinExistence type="predicted"/>
<dbReference type="Pfam" id="PF13241">
    <property type="entry name" value="NAD_binding_7"/>
    <property type="match status" value="1"/>
</dbReference>
<keyword evidence="2 7" id="KW-0489">Methyltransferase</keyword>
<dbReference type="Proteomes" id="UP000320244">
    <property type="component" value="Unassembled WGS sequence"/>
</dbReference>
<keyword evidence="3 7" id="KW-0808">Transferase</keyword>
<organism evidence="7 8">
    <name type="scientific">Leekyejoonella antrihumi</name>
    <dbReference type="NCBI Taxonomy" id="1660198"/>
    <lineage>
        <taxon>Bacteria</taxon>
        <taxon>Bacillati</taxon>
        <taxon>Actinomycetota</taxon>
        <taxon>Actinomycetes</taxon>
        <taxon>Micrococcales</taxon>
        <taxon>Dermacoccaceae</taxon>
        <taxon>Leekyejoonella</taxon>
    </lineage>
</organism>
<dbReference type="InterPro" id="IPR050161">
    <property type="entry name" value="Siro_Cobalamin_biosynth"/>
</dbReference>
<evidence type="ECO:0000256" key="4">
    <source>
        <dbReference type="ARBA" id="ARBA00022691"/>
    </source>
</evidence>
<dbReference type="InterPro" id="IPR036291">
    <property type="entry name" value="NAD(P)-bd_dom_sf"/>
</dbReference>
<accession>A0A563E4B1</accession>
<dbReference type="Pfam" id="PF00590">
    <property type="entry name" value="TP_methylase"/>
    <property type="match status" value="1"/>
</dbReference>
<reference evidence="7 8" key="2">
    <citation type="submission" date="2019-08" db="EMBL/GenBank/DDBJ databases">
        <title>Jejuicoccus antrihumi gen. nov., sp. nov., a new member of the family Dermacoccaceae isolated from a cave.</title>
        <authorList>
            <person name="Schumann P."/>
            <person name="Kim I.S."/>
        </authorList>
    </citation>
    <scope>NUCLEOTIDE SEQUENCE [LARGE SCALE GENOMIC DNA]</scope>
    <source>
        <strain evidence="7 8">C5-26</strain>
    </source>
</reference>
<dbReference type="InterPro" id="IPR000878">
    <property type="entry name" value="4pyrrol_Mease"/>
</dbReference>
<dbReference type="EMBL" id="VCQV01000006">
    <property type="protein sequence ID" value="TWP37357.1"/>
    <property type="molecule type" value="Genomic_DNA"/>
</dbReference>
<dbReference type="GO" id="GO:0032259">
    <property type="term" value="P:methylation"/>
    <property type="evidence" value="ECO:0007669"/>
    <property type="project" value="UniProtKB-KW"/>
</dbReference>
<name>A0A563E4B1_9MICO</name>
<dbReference type="CDD" id="cd11642">
    <property type="entry name" value="SUMT"/>
    <property type="match status" value="1"/>
</dbReference>
<evidence type="ECO:0000256" key="3">
    <source>
        <dbReference type="ARBA" id="ARBA00022679"/>
    </source>
</evidence>
<evidence type="ECO:0000259" key="6">
    <source>
        <dbReference type="Pfam" id="PF00590"/>
    </source>
</evidence>
<dbReference type="FunFam" id="3.40.1010.10:FF:000001">
    <property type="entry name" value="Siroheme synthase"/>
    <property type="match status" value="1"/>
</dbReference>
<reference evidence="7 8" key="1">
    <citation type="submission" date="2019-05" db="EMBL/GenBank/DDBJ databases">
        <authorList>
            <person name="Lee S.D."/>
        </authorList>
    </citation>
    <scope>NUCLEOTIDE SEQUENCE [LARGE SCALE GENOMIC DNA]</scope>
    <source>
        <strain evidence="7 8">C5-26</strain>
    </source>
</reference>
<dbReference type="Gene3D" id="3.40.50.720">
    <property type="entry name" value="NAD(P)-binding Rossmann-like Domain"/>
    <property type="match status" value="1"/>
</dbReference>
<evidence type="ECO:0000256" key="5">
    <source>
        <dbReference type="ARBA" id="ARBA00023244"/>
    </source>
</evidence>
<dbReference type="SUPFAM" id="SSF53790">
    <property type="entry name" value="Tetrapyrrole methylase"/>
    <property type="match status" value="1"/>
</dbReference>
<dbReference type="GO" id="GO:0019354">
    <property type="term" value="P:siroheme biosynthetic process"/>
    <property type="evidence" value="ECO:0007669"/>
    <property type="project" value="InterPro"/>
</dbReference>
<protein>
    <recommendedName>
        <fullName evidence="1">uroporphyrinogen-III C-methyltransferase</fullName>
        <ecNumber evidence="1">2.1.1.107</ecNumber>
    </recommendedName>
</protein>
<dbReference type="EC" id="2.1.1.107" evidence="1"/>
<feature type="domain" description="Tetrapyrrole methylase" evidence="6">
    <location>
        <begin position="122"/>
        <end position="334"/>
    </location>
</feature>
<keyword evidence="4" id="KW-0949">S-adenosyl-L-methionine</keyword>
<dbReference type="AlphaFoldDB" id="A0A563E4B1"/>
<evidence type="ECO:0000313" key="7">
    <source>
        <dbReference type="EMBL" id="TWP37357.1"/>
    </source>
</evidence>
<comment type="caution">
    <text evidence="7">The sequence shown here is derived from an EMBL/GenBank/DDBJ whole genome shotgun (WGS) entry which is preliminary data.</text>
</comment>
<dbReference type="NCBIfam" id="TIGR01469">
    <property type="entry name" value="cobA_cysG_Cterm"/>
    <property type="match status" value="1"/>
</dbReference>
<dbReference type="PANTHER" id="PTHR45790:SF3">
    <property type="entry name" value="S-ADENOSYL-L-METHIONINE-DEPENDENT UROPORPHYRINOGEN III METHYLTRANSFERASE, CHLOROPLASTIC"/>
    <property type="match status" value="1"/>
</dbReference>
<keyword evidence="5" id="KW-0627">Porphyrin biosynthesis</keyword>